<dbReference type="GO" id="GO:0051499">
    <property type="term" value="F:D-aminoacyl-tRNA deacylase activity"/>
    <property type="evidence" value="ECO:0007669"/>
    <property type="project" value="UniProtKB-EC"/>
</dbReference>
<dbReference type="PROSITE" id="PS01090">
    <property type="entry name" value="TATD_2"/>
    <property type="match status" value="1"/>
</dbReference>
<keyword evidence="1" id="KW-0479">Metal-binding</keyword>
<dbReference type="InterPro" id="IPR032466">
    <property type="entry name" value="Metal_Hydrolase"/>
</dbReference>
<evidence type="ECO:0000256" key="2">
    <source>
        <dbReference type="ARBA" id="ARBA00022801"/>
    </source>
</evidence>
<dbReference type="PANTHER" id="PTHR46124:SF4">
    <property type="entry name" value="HYDROLASE TATD"/>
    <property type="match status" value="1"/>
</dbReference>
<dbReference type="EMBL" id="VSSQ01032650">
    <property type="protein sequence ID" value="MPM83977.1"/>
    <property type="molecule type" value="Genomic_DNA"/>
</dbReference>
<dbReference type="GO" id="GO:0005829">
    <property type="term" value="C:cytosol"/>
    <property type="evidence" value="ECO:0007669"/>
    <property type="project" value="TreeGrafter"/>
</dbReference>
<dbReference type="NCBIfam" id="TIGR00010">
    <property type="entry name" value="YchF/TatD family DNA exonuclease"/>
    <property type="match status" value="1"/>
</dbReference>
<evidence type="ECO:0000256" key="1">
    <source>
        <dbReference type="ARBA" id="ARBA00022723"/>
    </source>
</evidence>
<organism evidence="3">
    <name type="scientific">bioreactor metagenome</name>
    <dbReference type="NCBI Taxonomy" id="1076179"/>
    <lineage>
        <taxon>unclassified sequences</taxon>
        <taxon>metagenomes</taxon>
        <taxon>ecological metagenomes</taxon>
    </lineage>
</organism>
<dbReference type="InterPro" id="IPR018228">
    <property type="entry name" value="DNase_TatD-rel_CS"/>
</dbReference>
<reference evidence="3" key="1">
    <citation type="submission" date="2019-08" db="EMBL/GenBank/DDBJ databases">
        <authorList>
            <person name="Kucharzyk K."/>
            <person name="Murdoch R.W."/>
            <person name="Higgins S."/>
            <person name="Loffler F."/>
        </authorList>
    </citation>
    <scope>NUCLEOTIDE SEQUENCE</scope>
</reference>
<dbReference type="Gene3D" id="3.20.20.140">
    <property type="entry name" value="Metal-dependent hydrolases"/>
    <property type="match status" value="1"/>
</dbReference>
<keyword evidence="2 3" id="KW-0378">Hydrolase</keyword>
<gene>
    <name evidence="3" type="primary">dtd3_22</name>
    <name evidence="3" type="ORF">SDC9_131047</name>
</gene>
<dbReference type="GO" id="GO:0004536">
    <property type="term" value="F:DNA nuclease activity"/>
    <property type="evidence" value="ECO:0007669"/>
    <property type="project" value="InterPro"/>
</dbReference>
<dbReference type="InterPro" id="IPR015991">
    <property type="entry name" value="TatD/YcfH-like"/>
</dbReference>
<dbReference type="InterPro" id="IPR001130">
    <property type="entry name" value="TatD-like"/>
</dbReference>
<dbReference type="SUPFAM" id="SSF51556">
    <property type="entry name" value="Metallo-dependent hydrolases"/>
    <property type="match status" value="1"/>
</dbReference>
<dbReference type="EC" id="3.1.1.96" evidence="3"/>
<dbReference type="AlphaFoldDB" id="A0A645D475"/>
<dbReference type="PIRSF" id="PIRSF005902">
    <property type="entry name" value="DNase_TatD"/>
    <property type="match status" value="1"/>
</dbReference>
<dbReference type="GO" id="GO:0046872">
    <property type="term" value="F:metal ion binding"/>
    <property type="evidence" value="ECO:0007669"/>
    <property type="project" value="UniProtKB-KW"/>
</dbReference>
<dbReference type="PANTHER" id="PTHR46124">
    <property type="entry name" value="D-AMINOACYL-TRNA DEACYLASE"/>
    <property type="match status" value="1"/>
</dbReference>
<dbReference type="Pfam" id="PF01026">
    <property type="entry name" value="TatD_DNase"/>
    <property type="match status" value="1"/>
</dbReference>
<accession>A0A645D475</accession>
<sequence>MIEFIDTHSHLYDADFNTDITEVKDRSVSNGVCKVVLPAVDKECHGNLLNLASKFPEFAYPCAGLHPTSVNSTWQQELDFVISELEAGKPYIAIGEIGMDGYWSKDFMKEQAEVFETQLCLASKMDLPVIIHSRNATEEIFDLLESCRGLNLSGVFHAYSGSYETFQRIQKYGNFMIGIGGVLTFKNSTLVSVVKKTGLSNIILETDAPWLSPVPYRGKRNEPAYIPIIAQRLAEICETTIENVAATTTQNAKGLFKF</sequence>
<comment type="caution">
    <text evidence="3">The sequence shown here is derived from an EMBL/GenBank/DDBJ whole genome shotgun (WGS) entry which is preliminary data.</text>
</comment>
<dbReference type="FunFam" id="3.20.20.140:FF:000005">
    <property type="entry name" value="TatD family hydrolase"/>
    <property type="match status" value="1"/>
</dbReference>
<proteinExistence type="predicted"/>
<dbReference type="CDD" id="cd01310">
    <property type="entry name" value="TatD_DNAse"/>
    <property type="match status" value="1"/>
</dbReference>
<evidence type="ECO:0000313" key="3">
    <source>
        <dbReference type="EMBL" id="MPM83977.1"/>
    </source>
</evidence>
<name>A0A645D475_9ZZZZ</name>
<protein>
    <submittedName>
        <fullName evidence="3">D-aminoacyl-tRNA deacylase</fullName>
        <ecNumber evidence="3">3.1.1.96</ecNumber>
    </submittedName>
</protein>